<feature type="chain" id="PRO_5032744587" evidence="2">
    <location>
        <begin position="21"/>
        <end position="170"/>
    </location>
</feature>
<comment type="caution">
    <text evidence="4">The sequence shown here is derived from an EMBL/GenBank/DDBJ whole genome shotgun (WGS) entry which is preliminary data.</text>
</comment>
<reference evidence="4" key="1">
    <citation type="journal article" date="2020" name="mSystems">
        <title>Genome- and Community-Level Interaction Insights into Carbon Utilization and Element Cycling Functions of Hydrothermarchaeota in Hydrothermal Sediment.</title>
        <authorList>
            <person name="Zhou Z."/>
            <person name="Liu Y."/>
            <person name="Xu W."/>
            <person name="Pan J."/>
            <person name="Luo Z.H."/>
            <person name="Li M."/>
        </authorList>
    </citation>
    <scope>NUCLEOTIDE SEQUENCE [LARGE SCALE GENOMIC DNA]</scope>
    <source>
        <strain evidence="4">HyVt-458</strain>
    </source>
</reference>
<dbReference type="AlphaFoldDB" id="A0A831RWW1"/>
<dbReference type="PROSITE" id="PS51352">
    <property type="entry name" value="THIOREDOXIN_2"/>
    <property type="match status" value="1"/>
</dbReference>
<dbReference type="PANTHER" id="PTHR42852">
    <property type="entry name" value="THIOL:DISULFIDE INTERCHANGE PROTEIN DSBE"/>
    <property type="match status" value="1"/>
</dbReference>
<dbReference type="CDD" id="cd02966">
    <property type="entry name" value="TlpA_like_family"/>
    <property type="match status" value="1"/>
</dbReference>
<keyword evidence="1" id="KW-0676">Redox-active center</keyword>
<dbReference type="InterPro" id="IPR013766">
    <property type="entry name" value="Thioredoxin_domain"/>
</dbReference>
<evidence type="ECO:0000256" key="1">
    <source>
        <dbReference type="ARBA" id="ARBA00023284"/>
    </source>
</evidence>
<gene>
    <name evidence="4" type="ORF">ENJ12_03210</name>
</gene>
<dbReference type="Proteomes" id="UP000886339">
    <property type="component" value="Unassembled WGS sequence"/>
</dbReference>
<dbReference type="InterPro" id="IPR000866">
    <property type="entry name" value="AhpC/TSA"/>
</dbReference>
<proteinExistence type="predicted"/>
<sequence>MFKTVFTVLIVLLFAGGALATGRGLTPLPDKPSAPAFELRDADGNVHQLSDYKGSVIIVNFWATWCPPCRAEMPSMQRAWEQLREEGIKMLAIDVGEDEDAIFEFTASYPVEFPLLLDTDSSVSEAWDVKGLPTTFVVDQWGRKVYRAVGGREWDAPDLMEKVRALKQVP</sequence>
<keyword evidence="2" id="KW-0732">Signal</keyword>
<dbReference type="InterPro" id="IPR050553">
    <property type="entry name" value="Thioredoxin_ResA/DsbE_sf"/>
</dbReference>
<name>A0A831RWW1_9GAMM</name>
<dbReference type="EMBL" id="DRLF01000120">
    <property type="protein sequence ID" value="HEC05833.1"/>
    <property type="molecule type" value="Genomic_DNA"/>
</dbReference>
<dbReference type="InterPro" id="IPR017937">
    <property type="entry name" value="Thioredoxin_CS"/>
</dbReference>
<evidence type="ECO:0000313" key="4">
    <source>
        <dbReference type="EMBL" id="HEC05833.1"/>
    </source>
</evidence>
<protein>
    <submittedName>
        <fullName evidence="4">TlpA family protein disulfide reductase</fullName>
    </submittedName>
</protein>
<dbReference type="PANTHER" id="PTHR42852:SF13">
    <property type="entry name" value="PROTEIN DIPZ"/>
    <property type="match status" value="1"/>
</dbReference>
<evidence type="ECO:0000256" key="2">
    <source>
        <dbReference type="SAM" id="SignalP"/>
    </source>
</evidence>
<accession>A0A831RWW1</accession>
<dbReference type="Pfam" id="PF00578">
    <property type="entry name" value="AhpC-TSA"/>
    <property type="match status" value="1"/>
</dbReference>
<feature type="domain" description="Thioredoxin" evidence="3">
    <location>
        <begin position="28"/>
        <end position="168"/>
    </location>
</feature>
<dbReference type="SUPFAM" id="SSF52833">
    <property type="entry name" value="Thioredoxin-like"/>
    <property type="match status" value="1"/>
</dbReference>
<dbReference type="Gene3D" id="3.40.30.10">
    <property type="entry name" value="Glutaredoxin"/>
    <property type="match status" value="1"/>
</dbReference>
<dbReference type="GO" id="GO:0016209">
    <property type="term" value="F:antioxidant activity"/>
    <property type="evidence" value="ECO:0007669"/>
    <property type="project" value="InterPro"/>
</dbReference>
<dbReference type="InterPro" id="IPR036249">
    <property type="entry name" value="Thioredoxin-like_sf"/>
</dbReference>
<organism evidence="4">
    <name type="scientific">Thiolapillus brandeum</name>
    <dbReference type="NCBI Taxonomy" id="1076588"/>
    <lineage>
        <taxon>Bacteria</taxon>
        <taxon>Pseudomonadati</taxon>
        <taxon>Pseudomonadota</taxon>
        <taxon>Gammaproteobacteria</taxon>
        <taxon>Chromatiales</taxon>
        <taxon>Sedimenticolaceae</taxon>
        <taxon>Thiolapillus</taxon>
    </lineage>
</organism>
<dbReference type="GO" id="GO:0015036">
    <property type="term" value="F:disulfide oxidoreductase activity"/>
    <property type="evidence" value="ECO:0007669"/>
    <property type="project" value="UniProtKB-ARBA"/>
</dbReference>
<feature type="signal peptide" evidence="2">
    <location>
        <begin position="1"/>
        <end position="20"/>
    </location>
</feature>
<dbReference type="PROSITE" id="PS00194">
    <property type="entry name" value="THIOREDOXIN_1"/>
    <property type="match status" value="1"/>
</dbReference>
<evidence type="ECO:0000259" key="3">
    <source>
        <dbReference type="PROSITE" id="PS51352"/>
    </source>
</evidence>